<dbReference type="GO" id="GO:0008531">
    <property type="term" value="F:riboflavin kinase activity"/>
    <property type="evidence" value="ECO:0007669"/>
    <property type="project" value="UniProtKB-EC"/>
</dbReference>
<comment type="pathway">
    <text evidence="1">Cofactor biosynthesis; FMN biosynthesis; FMN from riboflavin (ATP route): step 1/1.</text>
</comment>
<dbReference type="InterPro" id="IPR015865">
    <property type="entry name" value="Riboflavin_kinase_bac/euk"/>
</dbReference>
<evidence type="ECO:0000256" key="3">
    <source>
        <dbReference type="ARBA" id="ARBA00022630"/>
    </source>
</evidence>
<keyword evidence="9" id="KW-0418">Kinase</keyword>
<evidence type="ECO:0000256" key="6">
    <source>
        <dbReference type="ARBA" id="ARBA00022741"/>
    </source>
</evidence>
<dbReference type="PANTHER" id="PTHR22749">
    <property type="entry name" value="RIBOFLAVIN KINASE/FMN ADENYLYLTRANSFERASE"/>
    <property type="match status" value="1"/>
</dbReference>
<dbReference type="Pfam" id="PF01687">
    <property type="entry name" value="Flavokinase"/>
    <property type="match status" value="1"/>
</dbReference>
<keyword evidence="5" id="KW-0808">Transferase</keyword>
<gene>
    <name evidence="9" type="ORF">BSAL_22155</name>
</gene>
<dbReference type="SMART" id="SM00904">
    <property type="entry name" value="Flavokinase"/>
    <property type="match status" value="1"/>
</dbReference>
<evidence type="ECO:0000259" key="8">
    <source>
        <dbReference type="SMART" id="SM00904"/>
    </source>
</evidence>
<organism evidence="9 10">
    <name type="scientific">Bodo saltans</name>
    <name type="common">Flagellated protozoan</name>
    <dbReference type="NCBI Taxonomy" id="75058"/>
    <lineage>
        <taxon>Eukaryota</taxon>
        <taxon>Discoba</taxon>
        <taxon>Euglenozoa</taxon>
        <taxon>Kinetoplastea</taxon>
        <taxon>Metakinetoplastina</taxon>
        <taxon>Eubodonida</taxon>
        <taxon>Bodonidae</taxon>
        <taxon>Bodo</taxon>
    </lineage>
</organism>
<dbReference type="EC" id="2.7.1.26" evidence="2"/>
<name>A0A0S4JJJ4_BODSA</name>
<dbReference type="Gene3D" id="2.40.30.30">
    <property type="entry name" value="Riboflavin kinase-like"/>
    <property type="match status" value="1"/>
</dbReference>
<dbReference type="InterPro" id="IPR023468">
    <property type="entry name" value="Riboflavin_kinase"/>
</dbReference>
<evidence type="ECO:0000256" key="1">
    <source>
        <dbReference type="ARBA" id="ARBA00005201"/>
    </source>
</evidence>
<dbReference type="OMA" id="NGEVHKM"/>
<evidence type="ECO:0000256" key="4">
    <source>
        <dbReference type="ARBA" id="ARBA00022643"/>
    </source>
</evidence>
<keyword evidence="4" id="KW-0288">FMN</keyword>
<sequence length="186" mass="20389">MSSTSQTTPQLTKECTWAIRGVVVHGHGRGGTQLGFPTANVGLDDEATNALLPLQNWVYFGYGTVEGAETPAVLPLVMSVGFNPHFQDKKLTVEAYFLHKFPQDFYGSTVRIISCGAIREQGAFTTLEDLIKTIHHDCDVAVAKLNEPSFRFWASHAFLSADANVSKDFTQPNIPSVQVFAWPSSL</sequence>
<dbReference type="InterPro" id="IPR023465">
    <property type="entry name" value="Riboflavin_kinase_dom_sf"/>
</dbReference>
<dbReference type="AlphaFoldDB" id="A0A0S4JJJ4"/>
<feature type="domain" description="Riboflavin kinase" evidence="8">
    <location>
        <begin position="15"/>
        <end position="146"/>
    </location>
</feature>
<dbReference type="PANTHER" id="PTHR22749:SF6">
    <property type="entry name" value="RIBOFLAVIN KINASE"/>
    <property type="match status" value="1"/>
</dbReference>
<accession>A0A0S4JJJ4</accession>
<keyword evidence="7" id="KW-0067">ATP-binding</keyword>
<dbReference type="OrthoDB" id="276388at2759"/>
<dbReference type="UniPathway" id="UPA00276">
    <property type="reaction ID" value="UER00406"/>
</dbReference>
<evidence type="ECO:0000256" key="2">
    <source>
        <dbReference type="ARBA" id="ARBA00012105"/>
    </source>
</evidence>
<dbReference type="GO" id="GO:0009398">
    <property type="term" value="P:FMN biosynthetic process"/>
    <property type="evidence" value="ECO:0007669"/>
    <property type="project" value="UniProtKB-UniPathway"/>
</dbReference>
<evidence type="ECO:0000313" key="9">
    <source>
        <dbReference type="EMBL" id="CUG89579.1"/>
    </source>
</evidence>
<protein>
    <recommendedName>
        <fullName evidence="2">riboflavin kinase</fullName>
        <ecNumber evidence="2">2.7.1.26</ecNumber>
    </recommendedName>
</protein>
<evidence type="ECO:0000256" key="5">
    <source>
        <dbReference type="ARBA" id="ARBA00022679"/>
    </source>
</evidence>
<dbReference type="GO" id="GO:0009231">
    <property type="term" value="P:riboflavin biosynthetic process"/>
    <property type="evidence" value="ECO:0007669"/>
    <property type="project" value="InterPro"/>
</dbReference>
<keyword evidence="3" id="KW-0285">Flavoprotein</keyword>
<dbReference type="GO" id="GO:0005524">
    <property type="term" value="F:ATP binding"/>
    <property type="evidence" value="ECO:0007669"/>
    <property type="project" value="UniProtKB-KW"/>
</dbReference>
<dbReference type="Proteomes" id="UP000051952">
    <property type="component" value="Unassembled WGS sequence"/>
</dbReference>
<proteinExistence type="predicted"/>
<reference evidence="10" key="1">
    <citation type="submission" date="2015-09" db="EMBL/GenBank/DDBJ databases">
        <authorList>
            <consortium name="Pathogen Informatics"/>
        </authorList>
    </citation>
    <scope>NUCLEOTIDE SEQUENCE [LARGE SCALE GENOMIC DNA]</scope>
    <source>
        <strain evidence="10">Lake Konstanz</strain>
    </source>
</reference>
<evidence type="ECO:0000313" key="10">
    <source>
        <dbReference type="Proteomes" id="UP000051952"/>
    </source>
</evidence>
<dbReference type="EMBL" id="CYKH01001751">
    <property type="protein sequence ID" value="CUG89579.1"/>
    <property type="molecule type" value="Genomic_DNA"/>
</dbReference>
<dbReference type="VEuPathDB" id="TriTrypDB:BSAL_22155"/>
<keyword evidence="10" id="KW-1185">Reference proteome</keyword>
<dbReference type="SUPFAM" id="SSF82114">
    <property type="entry name" value="Riboflavin kinase-like"/>
    <property type="match status" value="1"/>
</dbReference>
<keyword evidence="6" id="KW-0547">Nucleotide-binding</keyword>
<evidence type="ECO:0000256" key="7">
    <source>
        <dbReference type="ARBA" id="ARBA00022840"/>
    </source>
</evidence>